<proteinExistence type="predicted"/>
<feature type="domain" description="Heterokaryon incompatibility" evidence="1">
    <location>
        <begin position="49"/>
        <end position="235"/>
    </location>
</feature>
<dbReference type="Pfam" id="PF06985">
    <property type="entry name" value="HET"/>
    <property type="match status" value="1"/>
</dbReference>
<protein>
    <recommendedName>
        <fullName evidence="1">Heterokaryon incompatibility domain-containing protein</fullName>
    </recommendedName>
</protein>
<dbReference type="Proteomes" id="UP001056012">
    <property type="component" value="Chromosome 1"/>
</dbReference>
<reference evidence="2" key="1">
    <citation type="submission" date="2021-12" db="EMBL/GenBank/DDBJ databases">
        <title>Curvularia clavata genome.</title>
        <authorList>
            <person name="Cao Y."/>
        </authorList>
    </citation>
    <scope>NUCLEOTIDE SEQUENCE</scope>
    <source>
        <strain evidence="2">Yc1106</strain>
    </source>
</reference>
<evidence type="ECO:0000259" key="1">
    <source>
        <dbReference type="Pfam" id="PF06985"/>
    </source>
</evidence>
<evidence type="ECO:0000313" key="3">
    <source>
        <dbReference type="Proteomes" id="UP001056012"/>
    </source>
</evidence>
<organism evidence="2 3">
    <name type="scientific">Curvularia clavata</name>
    <dbReference type="NCBI Taxonomy" id="95742"/>
    <lineage>
        <taxon>Eukaryota</taxon>
        <taxon>Fungi</taxon>
        <taxon>Dikarya</taxon>
        <taxon>Ascomycota</taxon>
        <taxon>Pezizomycotina</taxon>
        <taxon>Dothideomycetes</taxon>
        <taxon>Pleosporomycetidae</taxon>
        <taxon>Pleosporales</taxon>
        <taxon>Pleosporineae</taxon>
        <taxon>Pleosporaceae</taxon>
        <taxon>Curvularia</taxon>
    </lineage>
</organism>
<dbReference type="OrthoDB" id="2157530at2759"/>
<dbReference type="EMBL" id="CP089274">
    <property type="protein sequence ID" value="USP72811.1"/>
    <property type="molecule type" value="Genomic_DNA"/>
</dbReference>
<dbReference type="PANTHER" id="PTHR24148:SF73">
    <property type="entry name" value="HET DOMAIN PROTEIN (AFU_ORTHOLOGUE AFUA_8G01020)"/>
    <property type="match status" value="1"/>
</dbReference>
<keyword evidence="3" id="KW-1185">Reference proteome</keyword>
<accession>A0A9Q8YZD9</accession>
<name>A0A9Q8YZD9_CURCL</name>
<gene>
    <name evidence="2" type="ORF">yc1106_00085</name>
</gene>
<sequence length="656" mass="74442">MATRFQHQPLDRARREIRLLKLLPRNQWPNEFLPTCSIFHASIDQCPSYLALSYVWGDQRGRREILVNGRTLKVTKNLFDALIGLVGSETMVIWIDAICINQSDNEEKGWQVALMGDIYRNTSKVLAWLGPSADNSDKVLDHLNVLGSIAESFGLSARTNQCILVWKELLKTWPNERDLSEFASGLNMSLMRLRGLEILFHCIAPLKPHNYLIELDDLKKLFRRPWWERIWVIQEITLPEQAQFVCGTKRISRCRLRAAFNAYYALGDALSSDLLVSRSFSTYSWKIADTIRTNGQLMLSMSELYYQKDLGLGQILRATSYSSPADELAGNQQSFISTDPLDKIFAVLDLINDKEELKARGVFPDYTKQKEEIYTRVMAALLKQGHVSLLSQACGVEKQDGLSSWVPDWSKPSLATIQELRKNYSDLAPPFMACGSKQRCDVRFAHEKKRLLVMGIICDEVLRSRSVRRLPGPGKWTSPLMWLLGVEELTHLMKGACSDPKLRLQTAARVAHAGIRLNKSGWQERAIVFPETINLLEKLAHCGIDEGHILKLRQSEIQILMESSDAHDSSASRRMHMELIRISQRRSPFVTSKGRLGIGSMEVKKGDVVALISGAQTPFILRPVGERFMLVSEAYVDGIMDGEAENEGQWDYIELE</sequence>
<dbReference type="PANTHER" id="PTHR24148">
    <property type="entry name" value="ANKYRIN REPEAT DOMAIN-CONTAINING PROTEIN 39 HOMOLOG-RELATED"/>
    <property type="match status" value="1"/>
</dbReference>
<dbReference type="InterPro" id="IPR052895">
    <property type="entry name" value="HetReg/Transcr_Mod"/>
</dbReference>
<dbReference type="InterPro" id="IPR010730">
    <property type="entry name" value="HET"/>
</dbReference>
<evidence type="ECO:0000313" key="2">
    <source>
        <dbReference type="EMBL" id="USP72811.1"/>
    </source>
</evidence>
<dbReference type="AlphaFoldDB" id="A0A9Q8YZD9"/>
<dbReference type="VEuPathDB" id="FungiDB:yc1106_00085"/>
<dbReference type="Pfam" id="PF26639">
    <property type="entry name" value="Het-6_barrel"/>
    <property type="match status" value="1"/>
</dbReference>